<proteinExistence type="inferred from homology"/>
<comment type="subcellular location">
    <subcellularLocation>
        <location evidence="1">Periplasm</location>
    </subcellularLocation>
</comment>
<dbReference type="InterPro" id="IPR039424">
    <property type="entry name" value="SBP_5"/>
</dbReference>
<accession>A0ABT5TAL2</accession>
<evidence type="ECO:0000313" key="6">
    <source>
        <dbReference type="Proteomes" id="UP001431784"/>
    </source>
</evidence>
<dbReference type="PANTHER" id="PTHR30290">
    <property type="entry name" value="PERIPLASMIC BINDING COMPONENT OF ABC TRANSPORTER"/>
    <property type="match status" value="1"/>
</dbReference>
<name>A0ABT5TAL2_9RHOB</name>
<comment type="caution">
    <text evidence="5">The sequence shown here is derived from an EMBL/GenBank/DDBJ whole genome shotgun (WGS) entry which is preliminary data.</text>
</comment>
<dbReference type="Pfam" id="PF00496">
    <property type="entry name" value="SBP_bac_5"/>
    <property type="match status" value="1"/>
</dbReference>
<sequence length="659" mass="73467">MHQGRDTKPAVGTAGLLSIRHVVQVSAAGLLLAALWASPARPETQIPETQASEPRIIVAHGYSFYGDLTYPPDFEHFNYVNPDAPKGGEISISWQGTFDSMNPFTRVGRPAYLSSSMYESLLETSEPMGGGGVPADVYGESYGLLAHTVEYPETKDWVIFHMRPEARFSDGTPVTAHDVVFSHNLFLEQGLPSYAQGVGARVTGAEALDDHTVKFTFAEGISRRSLIDQVGSTTVFSQKWYEETGARLDQSRMITSPGSGPYMLDSFEVNRSITYRRNPDYWGRDLPQNRGRHNFDVIRVEYFADGAAAFEGFKTAEYTFRSENNSRQWATGYDFPAVTRGHVVRDELPVGTPPAASGFVFNLGREFLQDRRVREAIALAYNFEWTNQTLQFGLFQQRASFTQGTPLQADGPPEGLELELLQSLGDLVPEEILTQPARMPHTSSVERLVDRSNIRSATRLLNDAGWSIDANGVLRNEAGQRMTIEIPVSSAGSATMEALVETFTQNLQQLGIDARFQRIDAAQYTDRRHNRDYDIIFDQYGAFMDTGTGLHQRYGSEAAEFSLFNPAGLASPLVDAVIDASLMAPSPEERDAALMALDRVLRHEFFMIPAYYNDTVWVAHWDIFARPSDETPPFSTGYMDFWWFNAERAAELRAAGALR</sequence>
<dbReference type="InterPro" id="IPR030678">
    <property type="entry name" value="Peptide/Ni-bd"/>
</dbReference>
<evidence type="ECO:0000256" key="2">
    <source>
        <dbReference type="ARBA" id="ARBA00005695"/>
    </source>
</evidence>
<keyword evidence="3" id="KW-0732">Signal</keyword>
<dbReference type="SUPFAM" id="SSF53850">
    <property type="entry name" value="Periplasmic binding protein-like II"/>
    <property type="match status" value="1"/>
</dbReference>
<gene>
    <name evidence="5" type="ORF">PUT78_13490</name>
</gene>
<organism evidence="5 6">
    <name type="scientific">Roseinatronobacter alkalisoli</name>
    <dbReference type="NCBI Taxonomy" id="3028235"/>
    <lineage>
        <taxon>Bacteria</taxon>
        <taxon>Pseudomonadati</taxon>
        <taxon>Pseudomonadota</taxon>
        <taxon>Alphaproteobacteria</taxon>
        <taxon>Rhodobacterales</taxon>
        <taxon>Paracoccaceae</taxon>
        <taxon>Roseinatronobacter</taxon>
    </lineage>
</organism>
<evidence type="ECO:0000256" key="1">
    <source>
        <dbReference type="ARBA" id="ARBA00004418"/>
    </source>
</evidence>
<dbReference type="Gene3D" id="3.40.190.10">
    <property type="entry name" value="Periplasmic binding protein-like II"/>
    <property type="match status" value="1"/>
</dbReference>
<dbReference type="Gene3D" id="3.10.105.10">
    <property type="entry name" value="Dipeptide-binding Protein, Domain 3"/>
    <property type="match status" value="1"/>
</dbReference>
<dbReference type="EMBL" id="JAQZSM010000012">
    <property type="protein sequence ID" value="MDD7972114.1"/>
    <property type="molecule type" value="Genomic_DNA"/>
</dbReference>
<evidence type="ECO:0000313" key="5">
    <source>
        <dbReference type="EMBL" id="MDD7972114.1"/>
    </source>
</evidence>
<keyword evidence="6" id="KW-1185">Reference proteome</keyword>
<feature type="domain" description="Solute-binding protein family 5" evidence="4">
    <location>
        <begin position="145"/>
        <end position="551"/>
    </location>
</feature>
<dbReference type="Proteomes" id="UP001431784">
    <property type="component" value="Unassembled WGS sequence"/>
</dbReference>
<reference evidence="5" key="1">
    <citation type="submission" date="2023-02" db="EMBL/GenBank/DDBJ databases">
        <title>Description of Roseinatronobacter alkalisoli sp. nov., an alkaliphilic bacerium isolated from soda soil.</title>
        <authorList>
            <person name="Wei W."/>
        </authorList>
    </citation>
    <scope>NUCLEOTIDE SEQUENCE</scope>
    <source>
        <strain evidence="5">HJB301</strain>
    </source>
</reference>
<dbReference type="PANTHER" id="PTHR30290:SF64">
    <property type="entry name" value="ABC TRANSPORTER PERIPLASMIC BINDING PROTEIN"/>
    <property type="match status" value="1"/>
</dbReference>
<dbReference type="PIRSF" id="PIRSF002741">
    <property type="entry name" value="MppA"/>
    <property type="match status" value="1"/>
</dbReference>
<dbReference type="InterPro" id="IPR000914">
    <property type="entry name" value="SBP_5_dom"/>
</dbReference>
<evidence type="ECO:0000256" key="3">
    <source>
        <dbReference type="ARBA" id="ARBA00022729"/>
    </source>
</evidence>
<evidence type="ECO:0000259" key="4">
    <source>
        <dbReference type="Pfam" id="PF00496"/>
    </source>
</evidence>
<protein>
    <submittedName>
        <fullName evidence="5">Extracellular solute-binding protein</fullName>
    </submittedName>
</protein>
<dbReference type="CDD" id="cd08497">
    <property type="entry name" value="MbnE-like"/>
    <property type="match status" value="1"/>
</dbReference>
<comment type="similarity">
    <text evidence="2">Belongs to the bacterial solute-binding protein 5 family.</text>
</comment>
<dbReference type="RefSeq" id="WP_274352787.1">
    <property type="nucleotide sequence ID" value="NZ_JAQZSM010000012.1"/>
</dbReference>